<dbReference type="Gene3D" id="3.40.50.10140">
    <property type="entry name" value="Toll/interleukin-1 receptor homology (TIR) domain"/>
    <property type="match status" value="2"/>
</dbReference>
<reference evidence="3" key="1">
    <citation type="journal article" date="2023" name="Mol. Ecol. Resour.">
        <title>Chromosome-level genome assembly of a triploid poplar Populus alba 'Berolinensis'.</title>
        <authorList>
            <person name="Chen S."/>
            <person name="Yu Y."/>
            <person name="Wang X."/>
            <person name="Wang S."/>
            <person name="Zhang T."/>
            <person name="Zhou Y."/>
            <person name="He R."/>
            <person name="Meng N."/>
            <person name="Wang Y."/>
            <person name="Liu W."/>
            <person name="Liu Z."/>
            <person name="Liu J."/>
            <person name="Guo Q."/>
            <person name="Huang H."/>
            <person name="Sederoff R.R."/>
            <person name="Wang G."/>
            <person name="Qu G."/>
            <person name="Chen S."/>
        </authorList>
    </citation>
    <scope>NUCLEOTIDE SEQUENCE</scope>
    <source>
        <strain evidence="3">SC-2020</strain>
    </source>
</reference>
<keyword evidence="4" id="KW-1185">Reference proteome</keyword>
<name>A0AAD6QSE6_9ROSI</name>
<evidence type="ECO:0000259" key="2">
    <source>
        <dbReference type="PROSITE" id="PS50104"/>
    </source>
</evidence>
<feature type="domain" description="TIR" evidence="2">
    <location>
        <begin position="205"/>
        <end position="357"/>
    </location>
</feature>
<gene>
    <name evidence="3" type="ORF">NC653_012592</name>
</gene>
<dbReference type="Pfam" id="PF01582">
    <property type="entry name" value="TIR"/>
    <property type="match status" value="2"/>
</dbReference>
<dbReference type="GO" id="GO:0007165">
    <property type="term" value="P:signal transduction"/>
    <property type="evidence" value="ECO:0007669"/>
    <property type="project" value="InterPro"/>
</dbReference>
<evidence type="ECO:0000313" key="4">
    <source>
        <dbReference type="Proteomes" id="UP001164929"/>
    </source>
</evidence>
<keyword evidence="1" id="KW-0520">NAD</keyword>
<protein>
    <recommendedName>
        <fullName evidence="2">TIR domain-containing protein</fullName>
    </recommendedName>
</protein>
<dbReference type="Proteomes" id="UP001164929">
    <property type="component" value="Chromosome 5"/>
</dbReference>
<dbReference type="PANTHER" id="PTHR32009:SF154">
    <property type="entry name" value="TIR DOMAIN-CONTAINING PROTEIN"/>
    <property type="match status" value="1"/>
</dbReference>
<feature type="domain" description="TIR" evidence="2">
    <location>
        <begin position="7"/>
        <end position="172"/>
    </location>
</feature>
<dbReference type="FunFam" id="3.40.50.10140:FF:000007">
    <property type="entry name" value="Disease resistance protein (TIR-NBS-LRR class)"/>
    <property type="match status" value="2"/>
</dbReference>
<dbReference type="PROSITE" id="PS50104">
    <property type="entry name" value="TIR"/>
    <property type="match status" value="2"/>
</dbReference>
<sequence>MLFLSGKANDVFLSFNHQEIGKNFADHLYKDLNYAGIRTLRDDGGIYTGQKSDIKRAIQESRISVVVFSKDYASSTKCLDQLVLIMDARRTTGLLVLPLFYNVDPSEVWEQKGLFEEAFAKHEKSFHKEMARVDSWRAALKEAADLKGKERKQDRYESKFIESIVKEIADKLNLSLPHVPPSSLPLSSALRPPSYFLGLLRERRKDNDVFLSFSHHDIGKNFGDHLYKDLNSSGIRTLRDNGGIYAGQKSDIKKAIQESRISVVVFSKGYASSTKCLDQLVHIMDARDKTGLLVLPVFYNVDPSEVRKQKGLFEEAFAKHEKSFHKEMARVKSWRDALKEAADLAGMVLQQDRYMSN</sequence>
<comment type="caution">
    <text evidence="3">The sequence shown here is derived from an EMBL/GenBank/DDBJ whole genome shotgun (WGS) entry which is preliminary data.</text>
</comment>
<dbReference type="SUPFAM" id="SSF52200">
    <property type="entry name" value="Toll/Interleukin receptor TIR domain"/>
    <property type="match status" value="2"/>
</dbReference>
<dbReference type="AlphaFoldDB" id="A0AAD6QSE6"/>
<dbReference type="PANTHER" id="PTHR32009">
    <property type="entry name" value="TMV RESISTANCE PROTEIN N-LIKE"/>
    <property type="match status" value="1"/>
</dbReference>
<dbReference type="InterPro" id="IPR035897">
    <property type="entry name" value="Toll_tir_struct_dom_sf"/>
</dbReference>
<dbReference type="EMBL" id="JAQIZT010000005">
    <property type="protein sequence ID" value="KAJ6995774.1"/>
    <property type="molecule type" value="Genomic_DNA"/>
</dbReference>
<evidence type="ECO:0000256" key="1">
    <source>
        <dbReference type="ARBA" id="ARBA00023027"/>
    </source>
</evidence>
<dbReference type="SMART" id="SM00255">
    <property type="entry name" value="TIR"/>
    <property type="match status" value="2"/>
</dbReference>
<organism evidence="3 4">
    <name type="scientific">Populus alba x Populus x berolinensis</name>
    <dbReference type="NCBI Taxonomy" id="444605"/>
    <lineage>
        <taxon>Eukaryota</taxon>
        <taxon>Viridiplantae</taxon>
        <taxon>Streptophyta</taxon>
        <taxon>Embryophyta</taxon>
        <taxon>Tracheophyta</taxon>
        <taxon>Spermatophyta</taxon>
        <taxon>Magnoliopsida</taxon>
        <taxon>eudicotyledons</taxon>
        <taxon>Gunneridae</taxon>
        <taxon>Pentapetalae</taxon>
        <taxon>rosids</taxon>
        <taxon>fabids</taxon>
        <taxon>Malpighiales</taxon>
        <taxon>Salicaceae</taxon>
        <taxon>Saliceae</taxon>
        <taxon>Populus</taxon>
    </lineage>
</organism>
<accession>A0AAD6QSE6</accession>
<proteinExistence type="predicted"/>
<evidence type="ECO:0000313" key="3">
    <source>
        <dbReference type="EMBL" id="KAJ6995774.1"/>
    </source>
</evidence>
<dbReference type="InterPro" id="IPR000157">
    <property type="entry name" value="TIR_dom"/>
</dbReference>